<organism evidence="2 3">
    <name type="scientific">Ambispora leptoticha</name>
    <dbReference type="NCBI Taxonomy" id="144679"/>
    <lineage>
        <taxon>Eukaryota</taxon>
        <taxon>Fungi</taxon>
        <taxon>Fungi incertae sedis</taxon>
        <taxon>Mucoromycota</taxon>
        <taxon>Glomeromycotina</taxon>
        <taxon>Glomeromycetes</taxon>
        <taxon>Archaeosporales</taxon>
        <taxon>Ambisporaceae</taxon>
        <taxon>Ambispora</taxon>
    </lineage>
</organism>
<proteinExistence type="predicted"/>
<protein>
    <submittedName>
        <fullName evidence="2">13150_t:CDS:1</fullName>
    </submittedName>
</protein>
<dbReference type="Proteomes" id="UP000789508">
    <property type="component" value="Unassembled WGS sequence"/>
</dbReference>
<dbReference type="InterPro" id="IPR052917">
    <property type="entry name" value="Stress-Dev_Protein"/>
</dbReference>
<dbReference type="PANTHER" id="PTHR34818">
    <property type="entry name" value="PROTEIN BLI-3"/>
    <property type="match status" value="1"/>
</dbReference>
<accession>A0A9N9G2M6</accession>
<dbReference type="InterPro" id="IPR038725">
    <property type="entry name" value="YdaG_split_barrel_FMN-bd"/>
</dbReference>
<gene>
    <name evidence="2" type="ORF">ALEPTO_LOCUS7230</name>
</gene>
<evidence type="ECO:0000313" key="3">
    <source>
        <dbReference type="Proteomes" id="UP000789508"/>
    </source>
</evidence>
<reference evidence="2" key="1">
    <citation type="submission" date="2021-06" db="EMBL/GenBank/DDBJ databases">
        <authorList>
            <person name="Kallberg Y."/>
            <person name="Tangrot J."/>
            <person name="Rosling A."/>
        </authorList>
    </citation>
    <scope>NUCLEOTIDE SEQUENCE</scope>
    <source>
        <strain evidence="2">FL130A</strain>
    </source>
</reference>
<feature type="domain" description="General stress protein FMN-binding split barrel" evidence="1">
    <location>
        <begin position="26"/>
        <end position="128"/>
    </location>
</feature>
<dbReference type="InterPro" id="IPR012349">
    <property type="entry name" value="Split_barrel_FMN-bd"/>
</dbReference>
<dbReference type="EMBL" id="CAJVPS010002993">
    <property type="protein sequence ID" value="CAG8580390.1"/>
    <property type="molecule type" value="Genomic_DNA"/>
</dbReference>
<dbReference type="Gene3D" id="2.30.110.10">
    <property type="entry name" value="Electron Transport, Fmn-binding Protein, Chain A"/>
    <property type="match status" value="1"/>
</dbReference>
<name>A0A9N9G2M6_9GLOM</name>
<sequence>MSSIDTAKNTSNQVNAEKNVPLERKLDDLYKLIDGIKTCMMTTRRADGYLVSRPMYTRNRTPAADIWFIGNNQSQKFDELHTDPHVNLAYYNGSTQEWVSVSGVAKVVNDDELVKTLYTPDCKTWFGDLGDGIHDGSTSDPRISLVCE</sequence>
<dbReference type="Pfam" id="PF16242">
    <property type="entry name" value="Pyrid_ox_like"/>
    <property type="match status" value="1"/>
</dbReference>
<evidence type="ECO:0000313" key="2">
    <source>
        <dbReference type="EMBL" id="CAG8580390.1"/>
    </source>
</evidence>
<dbReference type="SUPFAM" id="SSF50475">
    <property type="entry name" value="FMN-binding split barrel"/>
    <property type="match status" value="1"/>
</dbReference>
<dbReference type="OrthoDB" id="434253at2759"/>
<evidence type="ECO:0000259" key="1">
    <source>
        <dbReference type="Pfam" id="PF16242"/>
    </source>
</evidence>
<dbReference type="PANTHER" id="PTHR34818:SF1">
    <property type="entry name" value="PROTEIN BLI-3"/>
    <property type="match status" value="1"/>
</dbReference>
<dbReference type="AlphaFoldDB" id="A0A9N9G2M6"/>
<comment type="caution">
    <text evidence="2">The sequence shown here is derived from an EMBL/GenBank/DDBJ whole genome shotgun (WGS) entry which is preliminary data.</text>
</comment>
<keyword evidence="3" id="KW-1185">Reference proteome</keyword>